<dbReference type="Proteomes" id="UP000048948">
    <property type="component" value="Unassembled WGS sequence"/>
</dbReference>
<reference evidence="4 5" key="1">
    <citation type="submission" date="2015-03" db="EMBL/GenBank/DDBJ databases">
        <authorList>
            <consortium name="Pathogen Informatics"/>
        </authorList>
    </citation>
    <scope>NUCLEOTIDE SEQUENCE [LARGE SCALE GENOMIC DNA]</scope>
    <source>
        <strain evidence="1 4">Bir 172</strain>
        <strain evidence="3 6">Bir 185</strain>
        <strain evidence="2 5">Bir 187</strain>
    </source>
</reference>
<organism evidence="3 6">
    <name type="scientific">Mycobacterium tuberculosis</name>
    <dbReference type="NCBI Taxonomy" id="1773"/>
    <lineage>
        <taxon>Bacteria</taxon>
        <taxon>Bacillati</taxon>
        <taxon>Actinomycetota</taxon>
        <taxon>Actinomycetes</taxon>
        <taxon>Mycobacteriales</taxon>
        <taxon>Mycobacteriaceae</taxon>
        <taxon>Mycobacterium</taxon>
        <taxon>Mycobacterium tuberculosis complex</taxon>
    </lineage>
</organism>
<evidence type="ECO:0000313" key="1">
    <source>
        <dbReference type="EMBL" id="CKR78180.1"/>
    </source>
</evidence>
<evidence type="ECO:0000313" key="5">
    <source>
        <dbReference type="Proteomes" id="UP000049023"/>
    </source>
</evidence>
<dbReference type="EMBL" id="CNFU01000635">
    <property type="protein sequence ID" value="CKS23700.1"/>
    <property type="molecule type" value="Genomic_DNA"/>
</dbReference>
<evidence type="ECO:0000313" key="2">
    <source>
        <dbReference type="EMBL" id="CKS23700.1"/>
    </source>
</evidence>
<evidence type="ECO:0000313" key="3">
    <source>
        <dbReference type="EMBL" id="CKT02138.1"/>
    </source>
</evidence>
<dbReference type="Proteomes" id="UP000049023">
    <property type="component" value="Unassembled WGS sequence"/>
</dbReference>
<protein>
    <submittedName>
        <fullName evidence="3">Uncharacterized protein</fullName>
    </submittedName>
</protein>
<evidence type="ECO:0000313" key="6">
    <source>
        <dbReference type="Proteomes" id="UP000050164"/>
    </source>
</evidence>
<evidence type="ECO:0000313" key="4">
    <source>
        <dbReference type="Proteomes" id="UP000048948"/>
    </source>
</evidence>
<gene>
    <name evidence="1" type="ORF">ERS027646_00655</name>
    <name evidence="3" type="ORF">ERS027659_03863</name>
    <name evidence="2" type="ORF">ERS027661_02788</name>
</gene>
<dbReference type="Proteomes" id="UP000050164">
    <property type="component" value="Unassembled WGS sequence"/>
</dbReference>
<dbReference type="EMBL" id="CNFT01001217">
    <property type="protein sequence ID" value="CKT02138.1"/>
    <property type="molecule type" value="Genomic_DNA"/>
</dbReference>
<sequence length="82" mass="9104">MRQPQLSIGEAFAQRELAQPRCQQRLERVGKWATEQLHRAGVDQAAQQWAAAVPPPRGEVVERASCIGTFANPKGPQRLRCA</sequence>
<proteinExistence type="predicted"/>
<dbReference type="EMBL" id="CNGE01000072">
    <property type="protein sequence ID" value="CKR78180.1"/>
    <property type="molecule type" value="Genomic_DNA"/>
</dbReference>
<name>A0A655DZB7_MYCTX</name>
<accession>A0A655DZB7</accession>
<dbReference type="AlphaFoldDB" id="A0A655DZB7"/>